<evidence type="ECO:0000256" key="1">
    <source>
        <dbReference type="ARBA" id="ARBA00004141"/>
    </source>
</evidence>
<dbReference type="Proteomes" id="UP000355283">
    <property type="component" value="Unassembled WGS sequence"/>
</dbReference>
<comment type="catalytic activity">
    <reaction evidence="7">
        <text>L-cysteinyl-[protein] + hexadecanoyl-CoA = S-hexadecanoyl-L-cysteinyl-[protein] + CoA</text>
        <dbReference type="Rhea" id="RHEA:36683"/>
        <dbReference type="Rhea" id="RHEA-COMP:10131"/>
        <dbReference type="Rhea" id="RHEA-COMP:11032"/>
        <dbReference type="ChEBI" id="CHEBI:29950"/>
        <dbReference type="ChEBI" id="CHEBI:57287"/>
        <dbReference type="ChEBI" id="CHEBI:57379"/>
        <dbReference type="ChEBI" id="CHEBI:74151"/>
        <dbReference type="EC" id="2.3.1.225"/>
    </reaction>
</comment>
<organism evidence="10 11">
    <name type="scientific">Nannochloropsis salina CCMP1776</name>
    <dbReference type="NCBI Taxonomy" id="1027361"/>
    <lineage>
        <taxon>Eukaryota</taxon>
        <taxon>Sar</taxon>
        <taxon>Stramenopiles</taxon>
        <taxon>Ochrophyta</taxon>
        <taxon>Eustigmatophyceae</taxon>
        <taxon>Eustigmatales</taxon>
        <taxon>Monodopsidaceae</taxon>
        <taxon>Microchloropsis</taxon>
        <taxon>Microchloropsis salina</taxon>
    </lineage>
</organism>
<evidence type="ECO:0000256" key="8">
    <source>
        <dbReference type="SAM" id="MobiDB-lite"/>
    </source>
</evidence>
<evidence type="ECO:0000256" key="2">
    <source>
        <dbReference type="ARBA" id="ARBA00022679"/>
    </source>
</evidence>
<evidence type="ECO:0000256" key="3">
    <source>
        <dbReference type="ARBA" id="ARBA00022692"/>
    </source>
</evidence>
<gene>
    <name evidence="10" type="ORF">NSK_004616</name>
</gene>
<feature type="transmembrane region" description="Helical" evidence="7">
    <location>
        <begin position="332"/>
        <end position="355"/>
    </location>
</feature>
<keyword evidence="3 7" id="KW-0812">Transmembrane</keyword>
<dbReference type="InterPro" id="IPR039859">
    <property type="entry name" value="PFA4/ZDH16/20/ERF2-like"/>
</dbReference>
<comment type="subcellular location">
    <subcellularLocation>
        <location evidence="1">Membrane</location>
        <topology evidence="1">Multi-pass membrane protein</topology>
    </subcellularLocation>
</comment>
<feature type="region of interest" description="Disordered" evidence="8">
    <location>
        <begin position="95"/>
        <end position="128"/>
    </location>
</feature>
<feature type="compositionally biased region" description="Basic and acidic residues" evidence="8">
    <location>
        <begin position="22"/>
        <end position="31"/>
    </location>
</feature>
<dbReference type="GO" id="GO:0005783">
    <property type="term" value="C:endoplasmic reticulum"/>
    <property type="evidence" value="ECO:0007669"/>
    <property type="project" value="TreeGrafter"/>
</dbReference>
<dbReference type="OrthoDB" id="9909019at2759"/>
<proteinExistence type="inferred from homology"/>
<keyword evidence="11" id="KW-1185">Reference proteome</keyword>
<comment type="similarity">
    <text evidence="7">Belongs to the DHHC palmitoyltransferase family.</text>
</comment>
<evidence type="ECO:0000256" key="7">
    <source>
        <dbReference type="RuleBase" id="RU079119"/>
    </source>
</evidence>
<comment type="caution">
    <text evidence="10">The sequence shown here is derived from an EMBL/GenBank/DDBJ whole genome shotgun (WGS) entry which is preliminary data.</text>
</comment>
<dbReference type="GO" id="GO:0019706">
    <property type="term" value="F:protein-cysteine S-palmitoyltransferase activity"/>
    <property type="evidence" value="ECO:0007669"/>
    <property type="project" value="UniProtKB-EC"/>
</dbReference>
<dbReference type="AlphaFoldDB" id="A0A4D9D297"/>
<evidence type="ECO:0000313" key="10">
    <source>
        <dbReference type="EMBL" id="TFJ84143.1"/>
    </source>
</evidence>
<evidence type="ECO:0000256" key="4">
    <source>
        <dbReference type="ARBA" id="ARBA00022989"/>
    </source>
</evidence>
<comment type="domain">
    <text evidence="7">The DHHC domain is required for palmitoyltransferase activity.</text>
</comment>
<feature type="transmembrane region" description="Helical" evidence="7">
    <location>
        <begin position="248"/>
        <end position="268"/>
    </location>
</feature>
<evidence type="ECO:0000259" key="9">
    <source>
        <dbReference type="Pfam" id="PF01529"/>
    </source>
</evidence>
<protein>
    <recommendedName>
        <fullName evidence="7">Palmitoyltransferase</fullName>
        <ecNumber evidence="7">2.3.1.225</ecNumber>
    </recommendedName>
</protein>
<reference evidence="10 11" key="1">
    <citation type="submission" date="2019-01" db="EMBL/GenBank/DDBJ databases">
        <title>Nuclear Genome Assembly of the Microalgal Biofuel strain Nannochloropsis salina CCMP1776.</title>
        <authorList>
            <person name="Hovde B."/>
        </authorList>
    </citation>
    <scope>NUCLEOTIDE SEQUENCE [LARGE SCALE GENOMIC DNA]</scope>
    <source>
        <strain evidence="10 11">CCMP1776</strain>
    </source>
</reference>
<keyword evidence="6 7" id="KW-0012">Acyltransferase</keyword>
<dbReference type="PROSITE" id="PS50216">
    <property type="entry name" value="DHHC"/>
    <property type="match status" value="1"/>
</dbReference>
<dbReference type="GO" id="GO:0016020">
    <property type="term" value="C:membrane"/>
    <property type="evidence" value="ECO:0007669"/>
    <property type="project" value="UniProtKB-SubCell"/>
</dbReference>
<feature type="compositionally biased region" description="Low complexity" evidence="8">
    <location>
        <begin position="111"/>
        <end position="124"/>
    </location>
</feature>
<dbReference type="EMBL" id="SDOX01000020">
    <property type="protein sequence ID" value="TFJ84143.1"/>
    <property type="molecule type" value="Genomic_DNA"/>
</dbReference>
<feature type="transmembrane region" description="Helical" evidence="7">
    <location>
        <begin position="222"/>
        <end position="241"/>
    </location>
</feature>
<dbReference type="PANTHER" id="PTHR22883">
    <property type="entry name" value="ZINC FINGER DHHC DOMAIN CONTAINING PROTEIN"/>
    <property type="match status" value="1"/>
</dbReference>
<keyword evidence="2 7" id="KW-0808">Transferase</keyword>
<dbReference type="EC" id="2.3.1.225" evidence="7"/>
<sequence length="368" mass="39950">MLSPIAESPLKEQAAEQDEEGEIKNVNHSRDVEHVVEEDEENLLSADALRRRIQESTRCGKPFRGTPMEMESGCEALRTPTPWLSSSPYISLGTTSMPSSAPAGHLGATHSPLPSRSASSSSTTPRRRPLDLLISTRNIVGQILSFSRGGMECPLPVLYDEDHPDPFECLCNLINMPRVPAARHHYLIYLSPPPPSSSLGPSPPSSSCPPPPGGRLYTVGPHWAGVVFTVFLVCLASFLFISHVCVPLGLFFVLVAGVYTGLTLLTLLRTACLDPGLITRSVPPSLPRRKYCSICRLYTGPTARHCEDCGVCIEGMDHHCPWMGHCVGSGNMGAFLCFNCVWLTYVLFVLACLAAQSGVFGNATRMEN</sequence>
<keyword evidence="5 7" id="KW-0472">Membrane</keyword>
<dbReference type="Pfam" id="PF01529">
    <property type="entry name" value="DHHC"/>
    <property type="match status" value="1"/>
</dbReference>
<dbReference type="GO" id="GO:0006612">
    <property type="term" value="P:protein targeting to membrane"/>
    <property type="evidence" value="ECO:0007669"/>
    <property type="project" value="TreeGrafter"/>
</dbReference>
<evidence type="ECO:0000256" key="5">
    <source>
        <dbReference type="ARBA" id="ARBA00023136"/>
    </source>
</evidence>
<dbReference type="InterPro" id="IPR001594">
    <property type="entry name" value="Palmitoyltrfase_DHHC"/>
</dbReference>
<accession>A0A4D9D297</accession>
<feature type="domain" description="Palmitoyltransferase DHHC" evidence="9">
    <location>
        <begin position="288"/>
        <end position="352"/>
    </location>
</feature>
<name>A0A4D9D297_9STRA</name>
<evidence type="ECO:0000256" key="6">
    <source>
        <dbReference type="ARBA" id="ARBA00023315"/>
    </source>
</evidence>
<evidence type="ECO:0000313" key="11">
    <source>
        <dbReference type="Proteomes" id="UP000355283"/>
    </source>
</evidence>
<dbReference type="GO" id="GO:0005794">
    <property type="term" value="C:Golgi apparatus"/>
    <property type="evidence" value="ECO:0007669"/>
    <property type="project" value="TreeGrafter"/>
</dbReference>
<keyword evidence="4 7" id="KW-1133">Transmembrane helix</keyword>
<feature type="region of interest" description="Disordered" evidence="8">
    <location>
        <begin position="1"/>
        <end position="31"/>
    </location>
</feature>